<evidence type="ECO:0000256" key="7">
    <source>
        <dbReference type="ARBA" id="ARBA00023136"/>
    </source>
</evidence>
<name>A0A0G1CKZ7_9BACT</name>
<dbReference type="GO" id="GO:0016763">
    <property type="term" value="F:pentosyltransferase activity"/>
    <property type="evidence" value="ECO:0007669"/>
    <property type="project" value="TreeGrafter"/>
</dbReference>
<dbReference type="AlphaFoldDB" id="A0A0G1CKZ7"/>
<dbReference type="GO" id="GO:0010041">
    <property type="term" value="P:response to iron(III) ion"/>
    <property type="evidence" value="ECO:0007669"/>
    <property type="project" value="TreeGrafter"/>
</dbReference>
<accession>A0A0G1CKZ7</accession>
<dbReference type="EMBL" id="LCFB01000002">
    <property type="protein sequence ID" value="KKS86137.1"/>
    <property type="molecule type" value="Genomic_DNA"/>
</dbReference>
<protein>
    <recommendedName>
        <fullName evidence="9">Glycosyltransferase RgtA/B/C/D-like domain-containing protein</fullName>
    </recommendedName>
</protein>
<sequence length="562" mass="63760">MIRARALSRTLLLLAGILLIASVLRFYRLGTVPVSLYWDEAAIAYNAYSILTTGKDEYGTPLPLLFRSFDDYKTPGIIYLTTIPIALFGLNEFSARFTSAFIGTFTVLAVYGLTYELTKLRNEENVRQLKSQKIGLLAALFFAISPWSVQFSRANFEANAGLFFVAFGFYYFLKGFKKGHLLIVSALLLGLSLYFYRSIQLVVPILLFASCVIFIQKLLHINWKVLLFYGVVLITLTIPIARAMTTPQGMVRYKQTTIFAISELDKKYVESSQKILAAGNNLLTRLIYNRRLVPVKALIGSYISNWDPAFLFVNAGGNSRSTIQGFGLLYLWQLPFFLLGLIFLLRTNGKLKYFLFLWLLVAPLPTALTTPPRNPLRSLNILPIMLVIITQGAWQFTALFSPFKQKILLLVIALLIGFSQLAYLRSYYSTWSRESASEWADGYKQALQYVRDHEAEYEQIVMSGHYWQPYIYAAFYNQYPPDLFQINGSRFSFGKFVFGGTSWAGEVEFDKKDLVAIAQNKKTLFILTFNEYIAHARQLVTVAEIKSADGTLMFLAGELSSQ</sequence>
<dbReference type="STRING" id="1618436.UV59_C0002G0012"/>
<feature type="transmembrane region" description="Helical" evidence="8">
    <location>
        <begin position="97"/>
        <end position="114"/>
    </location>
</feature>
<keyword evidence="7 8" id="KW-0472">Membrane</keyword>
<evidence type="ECO:0000313" key="11">
    <source>
        <dbReference type="Proteomes" id="UP000034543"/>
    </source>
</evidence>
<evidence type="ECO:0000256" key="4">
    <source>
        <dbReference type="ARBA" id="ARBA00022679"/>
    </source>
</evidence>
<keyword evidence="6 8" id="KW-1133">Transmembrane helix</keyword>
<evidence type="ECO:0000256" key="1">
    <source>
        <dbReference type="ARBA" id="ARBA00004651"/>
    </source>
</evidence>
<dbReference type="PANTHER" id="PTHR33908:SF3">
    <property type="entry name" value="UNDECAPRENYL PHOSPHATE-ALPHA-4-AMINO-4-DEOXY-L-ARABINOSE ARABINOSYL TRANSFERASE"/>
    <property type="match status" value="1"/>
</dbReference>
<feature type="domain" description="Glycosyltransferase RgtA/B/C/D-like" evidence="9">
    <location>
        <begin position="73"/>
        <end position="235"/>
    </location>
</feature>
<gene>
    <name evidence="10" type="ORF">UV59_C0002G0012</name>
</gene>
<feature type="transmembrane region" description="Helical" evidence="8">
    <location>
        <begin position="156"/>
        <end position="173"/>
    </location>
</feature>
<dbReference type="Pfam" id="PF13231">
    <property type="entry name" value="PMT_2"/>
    <property type="match status" value="1"/>
</dbReference>
<dbReference type="PATRIC" id="fig|1618436.3.peg.97"/>
<feature type="transmembrane region" description="Helical" evidence="8">
    <location>
        <begin position="328"/>
        <end position="345"/>
    </location>
</feature>
<keyword evidence="2" id="KW-1003">Cell membrane</keyword>
<keyword evidence="4" id="KW-0808">Transferase</keyword>
<reference evidence="10 11" key="1">
    <citation type="journal article" date="2015" name="Nature">
        <title>rRNA introns, odd ribosomes, and small enigmatic genomes across a large radiation of phyla.</title>
        <authorList>
            <person name="Brown C.T."/>
            <person name="Hug L.A."/>
            <person name="Thomas B.C."/>
            <person name="Sharon I."/>
            <person name="Castelle C.J."/>
            <person name="Singh A."/>
            <person name="Wilkins M.J."/>
            <person name="Williams K.H."/>
            <person name="Banfield J.F."/>
        </authorList>
    </citation>
    <scope>NUCLEOTIDE SEQUENCE [LARGE SCALE GENOMIC DNA]</scope>
</reference>
<dbReference type="InterPro" id="IPR038731">
    <property type="entry name" value="RgtA/B/C-like"/>
</dbReference>
<evidence type="ECO:0000259" key="9">
    <source>
        <dbReference type="Pfam" id="PF13231"/>
    </source>
</evidence>
<evidence type="ECO:0000256" key="5">
    <source>
        <dbReference type="ARBA" id="ARBA00022692"/>
    </source>
</evidence>
<feature type="transmembrane region" description="Helical" evidence="8">
    <location>
        <begin position="201"/>
        <end position="219"/>
    </location>
</feature>
<dbReference type="InterPro" id="IPR050297">
    <property type="entry name" value="LipidA_mod_glycosyltrf_83"/>
</dbReference>
<comment type="subcellular location">
    <subcellularLocation>
        <location evidence="1">Cell membrane</location>
        <topology evidence="1">Multi-pass membrane protein</topology>
    </subcellularLocation>
</comment>
<keyword evidence="5 8" id="KW-0812">Transmembrane</keyword>
<proteinExistence type="predicted"/>
<feature type="transmembrane region" description="Helical" evidence="8">
    <location>
        <begin position="407"/>
        <end position="424"/>
    </location>
</feature>
<feature type="transmembrane region" description="Helical" evidence="8">
    <location>
        <begin position="381"/>
        <end position="401"/>
    </location>
</feature>
<feature type="transmembrane region" description="Helical" evidence="8">
    <location>
        <begin position="134"/>
        <end position="149"/>
    </location>
</feature>
<feature type="transmembrane region" description="Helical" evidence="8">
    <location>
        <begin position="72"/>
        <end position="90"/>
    </location>
</feature>
<evidence type="ECO:0000256" key="6">
    <source>
        <dbReference type="ARBA" id="ARBA00022989"/>
    </source>
</evidence>
<evidence type="ECO:0000256" key="8">
    <source>
        <dbReference type="SAM" id="Phobius"/>
    </source>
</evidence>
<comment type="caution">
    <text evidence="10">The sequence shown here is derived from an EMBL/GenBank/DDBJ whole genome shotgun (WGS) entry which is preliminary data.</text>
</comment>
<keyword evidence="3" id="KW-0328">Glycosyltransferase</keyword>
<dbReference type="PANTHER" id="PTHR33908">
    <property type="entry name" value="MANNOSYLTRANSFERASE YKCB-RELATED"/>
    <property type="match status" value="1"/>
</dbReference>
<evidence type="ECO:0000256" key="2">
    <source>
        <dbReference type="ARBA" id="ARBA00022475"/>
    </source>
</evidence>
<evidence type="ECO:0000256" key="3">
    <source>
        <dbReference type="ARBA" id="ARBA00022676"/>
    </source>
</evidence>
<feature type="transmembrane region" description="Helical" evidence="8">
    <location>
        <begin position="225"/>
        <end position="244"/>
    </location>
</feature>
<dbReference type="GO" id="GO:0009103">
    <property type="term" value="P:lipopolysaccharide biosynthetic process"/>
    <property type="evidence" value="ECO:0007669"/>
    <property type="project" value="UniProtKB-ARBA"/>
</dbReference>
<dbReference type="Proteomes" id="UP000034543">
    <property type="component" value="Unassembled WGS sequence"/>
</dbReference>
<evidence type="ECO:0000313" key="10">
    <source>
        <dbReference type="EMBL" id="KKS86137.1"/>
    </source>
</evidence>
<feature type="transmembrane region" description="Helical" evidence="8">
    <location>
        <begin position="351"/>
        <end position="369"/>
    </location>
</feature>
<organism evidence="10 11">
    <name type="scientific">Candidatus Gottesmanbacteria bacterium GW2011_GWA1_43_11</name>
    <dbReference type="NCBI Taxonomy" id="1618436"/>
    <lineage>
        <taxon>Bacteria</taxon>
        <taxon>Candidatus Gottesmaniibacteriota</taxon>
    </lineage>
</organism>
<dbReference type="GO" id="GO:0005886">
    <property type="term" value="C:plasma membrane"/>
    <property type="evidence" value="ECO:0007669"/>
    <property type="project" value="UniProtKB-SubCell"/>
</dbReference>